<dbReference type="Pfam" id="PF02152">
    <property type="entry name" value="FolB"/>
    <property type="match status" value="1"/>
</dbReference>
<dbReference type="Gene3D" id="3.30.1130.10">
    <property type="match status" value="2"/>
</dbReference>
<evidence type="ECO:0000256" key="1">
    <source>
        <dbReference type="ARBA" id="ARBA00022909"/>
    </source>
</evidence>
<dbReference type="InterPro" id="IPR043133">
    <property type="entry name" value="GTP-CH-I_C/QueF"/>
</dbReference>
<keyword evidence="1" id="KW-0289">Folate biosynthesis</keyword>
<evidence type="ECO:0000313" key="4">
    <source>
        <dbReference type="Proteomes" id="UP000030816"/>
    </source>
</evidence>
<dbReference type="Proteomes" id="UP000030816">
    <property type="component" value="Unassembled WGS sequence"/>
</dbReference>
<dbReference type="STRING" id="1081103.A0A0B2X3L4"/>
<dbReference type="RefSeq" id="XP_040681080.1">
    <property type="nucleotide sequence ID" value="XM_040820737.1"/>
</dbReference>
<dbReference type="AlphaFoldDB" id="A0A0B2X3L4"/>
<reference evidence="3 4" key="1">
    <citation type="journal article" date="2014" name="Proc. Natl. Acad. Sci. U.S.A.">
        <title>Trajectory and genomic determinants of fungal-pathogen speciation and host adaptation.</title>
        <authorList>
            <person name="Hu X."/>
            <person name="Xiao G."/>
            <person name="Zheng P."/>
            <person name="Shang Y."/>
            <person name="Su Y."/>
            <person name="Zhang X."/>
            <person name="Liu X."/>
            <person name="Zhan S."/>
            <person name="St Leger R.J."/>
            <person name="Wang C."/>
        </authorList>
    </citation>
    <scope>NUCLEOTIDE SEQUENCE [LARGE SCALE GENOMIC DNA]</scope>
    <source>
        <strain evidence="3 4">ARSEF 1941</strain>
    </source>
</reference>
<dbReference type="SMART" id="SM00905">
    <property type="entry name" value="FolB"/>
    <property type="match status" value="1"/>
</dbReference>
<dbReference type="EMBL" id="AZHE01000003">
    <property type="protein sequence ID" value="KHO00015.1"/>
    <property type="molecule type" value="Genomic_DNA"/>
</dbReference>
<dbReference type="InterPro" id="IPR006157">
    <property type="entry name" value="FolB_dom"/>
</dbReference>
<dbReference type="GeneID" id="63736393"/>
<sequence length="309" mass="31984">MAVPISTSHGLLLAAGEPPATVRVQNIRSTIQGPSDAWGRQGRPQPISISVTVGMAKAFGPTSSADALASDTVHYGLLAKAVLATLTRLDGRGAADRPPTLPAVLDSVWTDLTGATPAGTPASPAGGPPFLKLESIRSLQVELRLPKATLQGDGVRLTAAAVFAHGAMAQRGIRLSVCDLRIPILIGVNPNERRARQAVVANVDVDRFDDPRDSYSCLEGVIATAMTGSSFETVEALLADVAAHVAAYLAENHAQPADGGGWQLRVAVEKPIAVVSADGPCVELRVNTNDVLVTNTKGAASSRQDPSSS</sequence>
<dbReference type="SUPFAM" id="SSF55620">
    <property type="entry name" value="Tetrahydrobiopterin biosynthesis enzymes-like"/>
    <property type="match status" value="1"/>
</dbReference>
<protein>
    <submittedName>
        <fullName evidence="3">Dihydropteroate synthase</fullName>
    </submittedName>
</protein>
<evidence type="ECO:0000259" key="2">
    <source>
        <dbReference type="SMART" id="SM00905"/>
    </source>
</evidence>
<evidence type="ECO:0000313" key="3">
    <source>
        <dbReference type="EMBL" id="KHO00015.1"/>
    </source>
</evidence>
<organism evidence="3 4">
    <name type="scientific">Metarhizium album (strain ARSEF 1941)</name>
    <dbReference type="NCBI Taxonomy" id="1081103"/>
    <lineage>
        <taxon>Eukaryota</taxon>
        <taxon>Fungi</taxon>
        <taxon>Dikarya</taxon>
        <taxon>Ascomycota</taxon>
        <taxon>Pezizomycotina</taxon>
        <taxon>Sordariomycetes</taxon>
        <taxon>Hypocreomycetidae</taxon>
        <taxon>Hypocreales</taxon>
        <taxon>Clavicipitaceae</taxon>
        <taxon>Metarhizium</taxon>
    </lineage>
</organism>
<dbReference type="GO" id="GO:0046656">
    <property type="term" value="P:folic acid biosynthetic process"/>
    <property type="evidence" value="ECO:0007669"/>
    <property type="project" value="UniProtKB-KW"/>
</dbReference>
<feature type="domain" description="Dihydroneopterin aldolase/epimerase" evidence="2">
    <location>
        <begin position="175"/>
        <end position="286"/>
    </location>
</feature>
<keyword evidence="4" id="KW-1185">Reference proteome</keyword>
<comment type="caution">
    <text evidence="3">The sequence shown here is derived from an EMBL/GenBank/DDBJ whole genome shotgun (WGS) entry which is preliminary data.</text>
</comment>
<accession>A0A0B2X3L4</accession>
<dbReference type="OrthoDB" id="5425486at2759"/>
<dbReference type="GO" id="GO:0004150">
    <property type="term" value="F:dihydroneopterin aldolase activity"/>
    <property type="evidence" value="ECO:0007669"/>
    <property type="project" value="InterPro"/>
</dbReference>
<proteinExistence type="predicted"/>
<name>A0A0B2X3L4_METAS</name>
<dbReference type="HOGENOM" id="CLU_062068_0_0_1"/>
<gene>
    <name evidence="3" type="ORF">MAM_01938</name>
</gene>